<dbReference type="Pfam" id="PF13311">
    <property type="entry name" value="DUF4080"/>
    <property type="match status" value="1"/>
</dbReference>
<protein>
    <submittedName>
        <fullName evidence="8">Radical SAM superfamily enzyme YgiQ, UPF0313 family</fullName>
    </submittedName>
</protein>
<name>A0A1T4JWD2_9FUSO</name>
<dbReference type="PANTHER" id="PTHR43409">
    <property type="entry name" value="ANAEROBIC MAGNESIUM-PROTOPORPHYRIN IX MONOMETHYL ESTER CYCLASE-RELATED"/>
    <property type="match status" value="1"/>
</dbReference>
<sequence length="551" mass="66316">MEKIVLVGINSQYIHTNLAIRYLREYVKKYSDKKIEIYESNINNQLLNIIRDIYELNPSILIMSTYIWNKEFVFKIVREIRKILPETKIVLGGPEVTYNPKDTLEENETVDYLLVGEGERVILNFLEKPLEETKGVYYRENGEIKYNGDMMPIENLDEIPFPYLDEELQEQNKILYYESSRGCPFSCSYCLSSIDAGVRYFSLERVKNDLKRFLDNGIELIKFVDRTFNLRKDRYLGIWEFLLENYKEGTTFHFEINANIFDEEVIEFLKKVPKDYFQFEIGVQSINEKTMENINRRNLLGRLAHNVKEITKNIHLHLDLIAGLPYDTYDEFKKSFDYVHELKPEMIQLGFLKILKGTKISREIEKYDYKYVAFPPYEVLSNEFISYKELCKLKNFEKALDYYYNSEKFKNSVEFLLKENYNSPFDFYESIADFYEKKGYIDIGHKEINIFNYLVEFYKEKNLKNYELFIEYLKYDYLLIRKPGVYPEWFQSNKNKDKYQELVQEKNYKSHREAFKNTELENFNYNILENKPEKVDIFFEYLKNKTVTTIC</sequence>
<dbReference type="SMART" id="SM00729">
    <property type="entry name" value="Elp3"/>
    <property type="match status" value="1"/>
</dbReference>
<gene>
    <name evidence="8" type="ORF">SAMN02745174_00139</name>
</gene>
<organism evidence="8 9">
    <name type="scientific">Cetobacterium ceti</name>
    <dbReference type="NCBI Taxonomy" id="180163"/>
    <lineage>
        <taxon>Bacteria</taxon>
        <taxon>Fusobacteriati</taxon>
        <taxon>Fusobacteriota</taxon>
        <taxon>Fusobacteriia</taxon>
        <taxon>Fusobacteriales</taxon>
        <taxon>Fusobacteriaceae</taxon>
        <taxon>Cetobacterium</taxon>
    </lineage>
</organism>
<dbReference type="InterPro" id="IPR034466">
    <property type="entry name" value="Methyltransferase_Class_B"/>
</dbReference>
<dbReference type="GO" id="GO:0005829">
    <property type="term" value="C:cytosol"/>
    <property type="evidence" value="ECO:0007669"/>
    <property type="project" value="TreeGrafter"/>
</dbReference>
<dbReference type="InterPro" id="IPR006638">
    <property type="entry name" value="Elp3/MiaA/NifB-like_rSAM"/>
</dbReference>
<dbReference type="SUPFAM" id="SSF52242">
    <property type="entry name" value="Cobalamin (vitamin B12)-binding domain"/>
    <property type="match status" value="1"/>
</dbReference>
<evidence type="ECO:0000259" key="7">
    <source>
        <dbReference type="PROSITE" id="PS51918"/>
    </source>
</evidence>
<keyword evidence="2" id="KW-0949">S-adenosyl-L-methionine</keyword>
<dbReference type="AlphaFoldDB" id="A0A1T4JWD2"/>
<evidence type="ECO:0000256" key="4">
    <source>
        <dbReference type="ARBA" id="ARBA00023004"/>
    </source>
</evidence>
<dbReference type="InterPro" id="IPR051198">
    <property type="entry name" value="BchE-like"/>
</dbReference>
<comment type="cofactor">
    <cofactor evidence="1">
        <name>[4Fe-4S] cluster</name>
        <dbReference type="ChEBI" id="CHEBI:49883"/>
    </cofactor>
</comment>
<dbReference type="Gene3D" id="3.40.50.280">
    <property type="entry name" value="Cobalamin-binding domain"/>
    <property type="match status" value="1"/>
</dbReference>
<evidence type="ECO:0000313" key="8">
    <source>
        <dbReference type="EMBL" id="SJZ34552.1"/>
    </source>
</evidence>
<evidence type="ECO:0000259" key="6">
    <source>
        <dbReference type="PROSITE" id="PS51332"/>
    </source>
</evidence>
<dbReference type="GO" id="GO:0031419">
    <property type="term" value="F:cobalamin binding"/>
    <property type="evidence" value="ECO:0007669"/>
    <property type="project" value="InterPro"/>
</dbReference>
<dbReference type="InterPro" id="IPR023404">
    <property type="entry name" value="rSAM_horseshoe"/>
</dbReference>
<dbReference type="InterPro" id="IPR036724">
    <property type="entry name" value="Cobalamin-bd_sf"/>
</dbReference>
<dbReference type="Gene3D" id="3.80.30.20">
    <property type="entry name" value="tm_1862 like domain"/>
    <property type="match status" value="1"/>
</dbReference>
<dbReference type="Proteomes" id="UP000191153">
    <property type="component" value="Unassembled WGS sequence"/>
</dbReference>
<reference evidence="8 9" key="1">
    <citation type="submission" date="2017-02" db="EMBL/GenBank/DDBJ databases">
        <authorList>
            <person name="Peterson S.W."/>
        </authorList>
    </citation>
    <scope>NUCLEOTIDE SEQUENCE [LARGE SCALE GENOMIC DNA]</scope>
    <source>
        <strain evidence="8 9">ATCC 700028</strain>
    </source>
</reference>
<feature type="domain" description="B12-binding" evidence="6">
    <location>
        <begin position="2"/>
        <end position="136"/>
    </location>
</feature>
<keyword evidence="5" id="KW-0411">Iron-sulfur</keyword>
<dbReference type="SFLD" id="SFLDS00029">
    <property type="entry name" value="Radical_SAM"/>
    <property type="match status" value="1"/>
</dbReference>
<dbReference type="PROSITE" id="PS51918">
    <property type="entry name" value="RADICAL_SAM"/>
    <property type="match status" value="1"/>
</dbReference>
<dbReference type="Pfam" id="PF02310">
    <property type="entry name" value="B12-binding"/>
    <property type="match status" value="1"/>
</dbReference>
<evidence type="ECO:0000313" key="9">
    <source>
        <dbReference type="Proteomes" id="UP000191153"/>
    </source>
</evidence>
<evidence type="ECO:0000256" key="3">
    <source>
        <dbReference type="ARBA" id="ARBA00022723"/>
    </source>
</evidence>
<dbReference type="InterPro" id="IPR007197">
    <property type="entry name" value="rSAM"/>
</dbReference>
<dbReference type="OrthoDB" id="9801424at2"/>
<dbReference type="RefSeq" id="WP_078692687.1">
    <property type="nucleotide sequence ID" value="NZ_FUWX01000004.1"/>
</dbReference>
<keyword evidence="9" id="KW-1185">Reference proteome</keyword>
<dbReference type="GO" id="GO:0051539">
    <property type="term" value="F:4 iron, 4 sulfur cluster binding"/>
    <property type="evidence" value="ECO:0007669"/>
    <property type="project" value="UniProtKB-KW"/>
</dbReference>
<proteinExistence type="predicted"/>
<evidence type="ECO:0000256" key="2">
    <source>
        <dbReference type="ARBA" id="ARBA00022691"/>
    </source>
</evidence>
<keyword evidence="4" id="KW-0408">Iron</keyword>
<dbReference type="GO" id="GO:0003824">
    <property type="term" value="F:catalytic activity"/>
    <property type="evidence" value="ECO:0007669"/>
    <property type="project" value="InterPro"/>
</dbReference>
<dbReference type="CDD" id="cd02068">
    <property type="entry name" value="radical_SAM_B12_BD"/>
    <property type="match status" value="1"/>
</dbReference>
<dbReference type="SFLD" id="SFLDG01123">
    <property type="entry name" value="methyltransferase_(Class_B)"/>
    <property type="match status" value="1"/>
</dbReference>
<dbReference type="GO" id="GO:0046872">
    <property type="term" value="F:metal ion binding"/>
    <property type="evidence" value="ECO:0007669"/>
    <property type="project" value="UniProtKB-KW"/>
</dbReference>
<dbReference type="EMBL" id="FUWX01000004">
    <property type="protein sequence ID" value="SJZ34552.1"/>
    <property type="molecule type" value="Genomic_DNA"/>
</dbReference>
<evidence type="ECO:0000256" key="1">
    <source>
        <dbReference type="ARBA" id="ARBA00001966"/>
    </source>
</evidence>
<dbReference type="InterPro" id="IPR006158">
    <property type="entry name" value="Cobalamin-bd"/>
</dbReference>
<keyword evidence="3" id="KW-0479">Metal-binding</keyword>
<evidence type="ECO:0000256" key="5">
    <source>
        <dbReference type="ARBA" id="ARBA00023014"/>
    </source>
</evidence>
<accession>A0A1T4JWD2</accession>
<dbReference type="SUPFAM" id="SSF102114">
    <property type="entry name" value="Radical SAM enzymes"/>
    <property type="match status" value="1"/>
</dbReference>
<feature type="domain" description="Radical SAM core" evidence="7">
    <location>
        <begin position="169"/>
        <end position="397"/>
    </location>
</feature>
<dbReference type="PROSITE" id="PS51332">
    <property type="entry name" value="B12_BINDING"/>
    <property type="match status" value="1"/>
</dbReference>
<dbReference type="InterPro" id="IPR058240">
    <property type="entry name" value="rSAM_sf"/>
</dbReference>
<dbReference type="STRING" id="180163.SAMN02745174_00139"/>
<dbReference type="SFLD" id="SFLDG01082">
    <property type="entry name" value="B12-binding_domain_containing"/>
    <property type="match status" value="1"/>
</dbReference>
<dbReference type="PANTHER" id="PTHR43409:SF16">
    <property type="entry name" value="SLR0320 PROTEIN"/>
    <property type="match status" value="1"/>
</dbReference>
<dbReference type="InterPro" id="IPR025288">
    <property type="entry name" value="DUF4080"/>
</dbReference>
<dbReference type="Pfam" id="PF04055">
    <property type="entry name" value="Radical_SAM"/>
    <property type="match status" value="1"/>
</dbReference>